<proteinExistence type="predicted"/>
<protein>
    <submittedName>
        <fullName evidence="1">Uncharacterized protein</fullName>
    </submittedName>
</protein>
<evidence type="ECO:0000313" key="2">
    <source>
        <dbReference type="Proteomes" id="UP001054945"/>
    </source>
</evidence>
<reference evidence="1 2" key="1">
    <citation type="submission" date="2021-06" db="EMBL/GenBank/DDBJ databases">
        <title>Caerostris extrusa draft genome.</title>
        <authorList>
            <person name="Kono N."/>
            <person name="Arakawa K."/>
        </authorList>
    </citation>
    <scope>NUCLEOTIDE SEQUENCE [LARGE SCALE GENOMIC DNA]</scope>
</reference>
<gene>
    <name evidence="1" type="ORF">CEXT_9011</name>
</gene>
<dbReference type="Proteomes" id="UP001054945">
    <property type="component" value="Unassembled WGS sequence"/>
</dbReference>
<sequence>MTLELKETSMQRHRSSLYLENTAKLSKSLTSTKLGFIPVRLNYSVGIRLFVNSLPLFLEASIRTNFSKNQKSF</sequence>
<name>A0AAV4PKQ5_CAEEX</name>
<keyword evidence="2" id="KW-1185">Reference proteome</keyword>
<dbReference type="EMBL" id="BPLR01004632">
    <property type="protein sequence ID" value="GIX96326.1"/>
    <property type="molecule type" value="Genomic_DNA"/>
</dbReference>
<evidence type="ECO:0000313" key="1">
    <source>
        <dbReference type="EMBL" id="GIX96326.1"/>
    </source>
</evidence>
<accession>A0AAV4PKQ5</accession>
<comment type="caution">
    <text evidence="1">The sequence shown here is derived from an EMBL/GenBank/DDBJ whole genome shotgun (WGS) entry which is preliminary data.</text>
</comment>
<dbReference type="AlphaFoldDB" id="A0AAV4PKQ5"/>
<organism evidence="1 2">
    <name type="scientific">Caerostris extrusa</name>
    <name type="common">Bark spider</name>
    <name type="synonym">Caerostris bankana</name>
    <dbReference type="NCBI Taxonomy" id="172846"/>
    <lineage>
        <taxon>Eukaryota</taxon>
        <taxon>Metazoa</taxon>
        <taxon>Ecdysozoa</taxon>
        <taxon>Arthropoda</taxon>
        <taxon>Chelicerata</taxon>
        <taxon>Arachnida</taxon>
        <taxon>Araneae</taxon>
        <taxon>Araneomorphae</taxon>
        <taxon>Entelegynae</taxon>
        <taxon>Araneoidea</taxon>
        <taxon>Araneidae</taxon>
        <taxon>Caerostris</taxon>
    </lineage>
</organism>